<dbReference type="HOGENOM" id="CLU_1072951_0_0_0"/>
<proteinExistence type="predicted"/>
<dbReference type="STRING" id="1266370.NITGR_670002"/>
<evidence type="ECO:0000313" key="2">
    <source>
        <dbReference type="Proteomes" id="UP000011704"/>
    </source>
</evidence>
<gene>
    <name evidence="1" type="ORF">NITGR_670002</name>
</gene>
<dbReference type="Pfam" id="PF13365">
    <property type="entry name" value="Trypsin_2"/>
    <property type="match status" value="1"/>
</dbReference>
<sequence length="259" mass="29020">MRFDKRKNKGWIVFFVVLGVVALSNQKLAMTDPENTYPKRIKRAVRLFFNPPENELDRHLIGKDIECRTPHRLYGQVAGATVVVKTDHSVGAGVFIGPRLIATARHVVDGKSIEVVLPEVPGDDLARPGRTIEVDSVHRVRNLDLAFIQTRGSYPSYLDLKMNPDGEDDLMIVGHPNRKYYSLQKARIKKKDVLEESEFILFKDNEVFFGNSGGAIVACDGGLMGVVSMMNNYQNSAFKQGIGINTRTILDHARKLNLI</sequence>
<dbReference type="EMBL" id="CAQJ01000074">
    <property type="protein sequence ID" value="CCQ91416.1"/>
    <property type="molecule type" value="Genomic_DNA"/>
</dbReference>
<organism evidence="1 2">
    <name type="scientific">Nitrospina gracilis (strain 3/211)</name>
    <dbReference type="NCBI Taxonomy" id="1266370"/>
    <lineage>
        <taxon>Bacteria</taxon>
        <taxon>Pseudomonadati</taxon>
        <taxon>Nitrospinota/Tectimicrobiota group</taxon>
        <taxon>Nitrospinota</taxon>
        <taxon>Nitrospinia</taxon>
        <taxon>Nitrospinales</taxon>
        <taxon>Nitrospinaceae</taxon>
        <taxon>Nitrospina</taxon>
    </lineage>
</organism>
<keyword evidence="2" id="KW-1185">Reference proteome</keyword>
<dbReference type="AlphaFoldDB" id="M1Z0Z9"/>
<name>M1Z0Z9_NITG3</name>
<reference evidence="1 2" key="1">
    <citation type="journal article" date="2013" name="Front. Microbiol.">
        <title>The genome of Nitrospina gracilis illuminates the metabolism and evolution of the major marine nitrite oxidizer.</title>
        <authorList>
            <person name="Luecker S."/>
            <person name="Nowka B."/>
            <person name="Rattei T."/>
            <person name="Spieck E."/>
            <person name="and Daims H."/>
        </authorList>
    </citation>
    <scope>NUCLEOTIDE SEQUENCE [LARGE SCALE GENOMIC DNA]</scope>
    <source>
        <strain evidence="1 2">3/211</strain>
    </source>
</reference>
<dbReference type="InterPro" id="IPR009003">
    <property type="entry name" value="Peptidase_S1_PA"/>
</dbReference>
<dbReference type="OrthoDB" id="66275at2"/>
<comment type="caution">
    <text evidence="1">The sequence shown here is derived from an EMBL/GenBank/DDBJ whole genome shotgun (WGS) entry which is preliminary data.</text>
</comment>
<dbReference type="Proteomes" id="UP000011704">
    <property type="component" value="Unassembled WGS sequence"/>
</dbReference>
<protein>
    <recommendedName>
        <fullName evidence="3">Serine protease</fullName>
    </recommendedName>
</protein>
<evidence type="ECO:0000313" key="1">
    <source>
        <dbReference type="EMBL" id="CCQ91416.1"/>
    </source>
</evidence>
<dbReference type="InParanoid" id="M1Z0Z9"/>
<dbReference type="InterPro" id="IPR043504">
    <property type="entry name" value="Peptidase_S1_PA_chymotrypsin"/>
</dbReference>
<evidence type="ECO:0008006" key="3">
    <source>
        <dbReference type="Google" id="ProtNLM"/>
    </source>
</evidence>
<accession>M1Z0Z9</accession>
<dbReference type="Gene3D" id="2.40.10.10">
    <property type="entry name" value="Trypsin-like serine proteases"/>
    <property type="match status" value="2"/>
</dbReference>
<dbReference type="SUPFAM" id="SSF50494">
    <property type="entry name" value="Trypsin-like serine proteases"/>
    <property type="match status" value="1"/>
</dbReference>